<protein>
    <submittedName>
        <fullName evidence="3">Uncharacterized protein</fullName>
    </submittedName>
</protein>
<evidence type="ECO:0000313" key="4">
    <source>
        <dbReference type="Proteomes" id="UP000649617"/>
    </source>
</evidence>
<gene>
    <name evidence="3" type="ORF">SPIL2461_LOCUS23129</name>
</gene>
<evidence type="ECO:0000256" key="2">
    <source>
        <dbReference type="SAM" id="MobiDB-lite"/>
    </source>
</evidence>
<organism evidence="3 4">
    <name type="scientific">Symbiodinium pilosum</name>
    <name type="common">Dinoflagellate</name>
    <dbReference type="NCBI Taxonomy" id="2952"/>
    <lineage>
        <taxon>Eukaryota</taxon>
        <taxon>Sar</taxon>
        <taxon>Alveolata</taxon>
        <taxon>Dinophyceae</taxon>
        <taxon>Suessiales</taxon>
        <taxon>Symbiodiniaceae</taxon>
        <taxon>Symbiodinium</taxon>
    </lineage>
</organism>
<reference evidence="3" key="1">
    <citation type="submission" date="2021-02" db="EMBL/GenBank/DDBJ databases">
        <authorList>
            <person name="Dougan E. K."/>
            <person name="Rhodes N."/>
            <person name="Thang M."/>
            <person name="Chan C."/>
        </authorList>
    </citation>
    <scope>NUCLEOTIDE SEQUENCE</scope>
</reference>
<dbReference type="EMBL" id="CAJNIZ010047978">
    <property type="protein sequence ID" value="CAE7779417.1"/>
    <property type="molecule type" value="Genomic_DNA"/>
</dbReference>
<keyword evidence="1" id="KW-0175">Coiled coil</keyword>
<sequence>QLSAGVAADRALASRLEQEVGPLATRVQQAQQDLTLSRMQANEAFEVQKRMTDLERSLEGQIHAAKEQLLRLSEERRRLTELFCSGSVDKDRIAESRQLLQQVYDEEARALEETRESNIVLEESCAGLLQQLSFYKSERSSLTQEVADEETAQEEHEKAFGQPVLPLASLPGLPDPRRRLGV</sequence>
<dbReference type="OrthoDB" id="428064at2759"/>
<keyword evidence="4" id="KW-1185">Reference proteome</keyword>
<feature type="coiled-coil region" evidence="1">
    <location>
        <begin position="55"/>
        <end position="82"/>
    </location>
</feature>
<evidence type="ECO:0000313" key="3">
    <source>
        <dbReference type="EMBL" id="CAE7779417.1"/>
    </source>
</evidence>
<feature type="non-terminal residue" evidence="3">
    <location>
        <position position="182"/>
    </location>
</feature>
<feature type="region of interest" description="Disordered" evidence="2">
    <location>
        <begin position="143"/>
        <end position="182"/>
    </location>
</feature>
<comment type="caution">
    <text evidence="3">The sequence shown here is derived from an EMBL/GenBank/DDBJ whole genome shotgun (WGS) entry which is preliminary data.</text>
</comment>
<name>A0A812YFD8_SYMPI</name>
<dbReference type="AlphaFoldDB" id="A0A812YFD8"/>
<dbReference type="Proteomes" id="UP000649617">
    <property type="component" value="Unassembled WGS sequence"/>
</dbReference>
<evidence type="ECO:0000256" key="1">
    <source>
        <dbReference type="SAM" id="Coils"/>
    </source>
</evidence>
<proteinExistence type="predicted"/>
<accession>A0A812YFD8</accession>